<organism evidence="2 3">
    <name type="scientific">Popillia japonica</name>
    <name type="common">Japanese beetle</name>
    <dbReference type="NCBI Taxonomy" id="7064"/>
    <lineage>
        <taxon>Eukaryota</taxon>
        <taxon>Metazoa</taxon>
        <taxon>Ecdysozoa</taxon>
        <taxon>Arthropoda</taxon>
        <taxon>Hexapoda</taxon>
        <taxon>Insecta</taxon>
        <taxon>Pterygota</taxon>
        <taxon>Neoptera</taxon>
        <taxon>Endopterygota</taxon>
        <taxon>Coleoptera</taxon>
        <taxon>Polyphaga</taxon>
        <taxon>Scarabaeiformia</taxon>
        <taxon>Scarabaeidae</taxon>
        <taxon>Rutelinae</taxon>
        <taxon>Popillia</taxon>
    </lineage>
</organism>
<evidence type="ECO:0000256" key="1">
    <source>
        <dbReference type="SAM" id="MobiDB-lite"/>
    </source>
</evidence>
<comment type="caution">
    <text evidence="2">The sequence shown here is derived from an EMBL/GenBank/DDBJ whole genome shotgun (WGS) entry which is preliminary data.</text>
</comment>
<gene>
    <name evidence="2" type="ORF">QE152_g1088</name>
</gene>
<reference evidence="2 3" key="1">
    <citation type="journal article" date="2024" name="BMC Genomics">
        <title>De novo assembly and annotation of Popillia japonica's genome with initial clues to its potential as an invasive pest.</title>
        <authorList>
            <person name="Cucini C."/>
            <person name="Boschi S."/>
            <person name="Funari R."/>
            <person name="Cardaioli E."/>
            <person name="Iannotti N."/>
            <person name="Marturano G."/>
            <person name="Paoli F."/>
            <person name="Bruttini M."/>
            <person name="Carapelli A."/>
            <person name="Frati F."/>
            <person name="Nardi F."/>
        </authorList>
    </citation>
    <scope>NUCLEOTIDE SEQUENCE [LARGE SCALE GENOMIC DNA]</scope>
    <source>
        <strain evidence="2">DMR45628</strain>
    </source>
</reference>
<feature type="region of interest" description="Disordered" evidence="1">
    <location>
        <begin position="40"/>
        <end position="71"/>
    </location>
</feature>
<dbReference type="Proteomes" id="UP001458880">
    <property type="component" value="Unassembled WGS sequence"/>
</dbReference>
<dbReference type="AlphaFoldDB" id="A0AAW1N5M5"/>
<keyword evidence="3" id="KW-1185">Reference proteome</keyword>
<name>A0AAW1N5M5_POPJA</name>
<proteinExistence type="predicted"/>
<feature type="region of interest" description="Disordered" evidence="1">
    <location>
        <begin position="1"/>
        <end position="23"/>
    </location>
</feature>
<evidence type="ECO:0000313" key="3">
    <source>
        <dbReference type="Proteomes" id="UP001458880"/>
    </source>
</evidence>
<evidence type="ECO:0000313" key="2">
    <source>
        <dbReference type="EMBL" id="KAK9754548.1"/>
    </source>
</evidence>
<accession>A0AAW1N5M5</accession>
<dbReference type="EMBL" id="JASPKY010000006">
    <property type="protein sequence ID" value="KAK9754548.1"/>
    <property type="molecule type" value="Genomic_DNA"/>
</dbReference>
<feature type="compositionally biased region" description="Polar residues" evidence="1">
    <location>
        <begin position="12"/>
        <end position="23"/>
    </location>
</feature>
<sequence length="145" mass="16837">MPYRPQSHPFIRQTTPNYTTQNPHPFRANSFRNRAVNTPNLPRSNVTPMEVDPSASGIRIKPPANQATTMRKPLMGFSNGRRVFHQETCEEVANLLERTDETSEIEHPDQREVTFDEILYENEVTFDEILYENFQIPASQDRETT</sequence>
<protein>
    <submittedName>
        <fullName evidence="2">Uncharacterized protein</fullName>
    </submittedName>
</protein>